<name>A0A8S5MI25_9CAUD</name>
<sequence length="87" mass="10340">MLSVNEQLQELSDKIDIMFDLLVKTQSRSYNLKCFCEELGISQYKLKSYYSENKLSIPAPFRVNKQDPCYSLEDLIYMKKWLKHHGN</sequence>
<reference evidence="1" key="1">
    <citation type="journal article" date="2021" name="Proc. Natl. Acad. Sci. U.S.A.">
        <title>A Catalog of Tens of Thousands of Viruses from Human Metagenomes Reveals Hidden Associations with Chronic Diseases.</title>
        <authorList>
            <person name="Tisza M.J."/>
            <person name="Buck C.B."/>
        </authorList>
    </citation>
    <scope>NUCLEOTIDE SEQUENCE</scope>
    <source>
        <strain evidence="1">CtvyM23</strain>
    </source>
</reference>
<proteinExistence type="predicted"/>
<accession>A0A8S5MI25</accession>
<evidence type="ECO:0000313" key="1">
    <source>
        <dbReference type="EMBL" id="DAD81870.1"/>
    </source>
</evidence>
<organism evidence="1">
    <name type="scientific">Siphoviridae sp. ctvyM23</name>
    <dbReference type="NCBI Taxonomy" id="2826514"/>
    <lineage>
        <taxon>Viruses</taxon>
        <taxon>Duplodnaviria</taxon>
        <taxon>Heunggongvirae</taxon>
        <taxon>Uroviricota</taxon>
        <taxon>Caudoviricetes</taxon>
    </lineage>
</organism>
<dbReference type="EMBL" id="BK014908">
    <property type="protein sequence ID" value="DAD81870.1"/>
    <property type="molecule type" value="Genomic_DNA"/>
</dbReference>
<protein>
    <submittedName>
        <fullName evidence="1">Regulatory protein</fullName>
    </submittedName>
</protein>